<evidence type="ECO:0000313" key="3">
    <source>
        <dbReference type="Proteomes" id="UP000224634"/>
    </source>
</evidence>
<sequence length="284" mass="30942">MAWHKSRPGDLADRLSSYSCIPTSPSSSLPRHTATENTHIPRQSRSQRDSLIVLGSRSGCRNPLASSSSMSGSSTVPSLSQASSSSTTTRSPSIDAGQAGKLGVHHILQEDGNGILIAPPHARVSVARYDCLFHILDCKTMLDDIADWKTHVLSHFRTHPPPTSARCPLCPYTSSAPQRGVSWAQMLEHIAEKHLLQGQSLATTTPDLELMRYLYCKNIISGQQMRLVQLPSAPGRVGYTPAQDTVRESVGSSDDPCYTHASQRLERREGRVRDRQPRVGVAGA</sequence>
<reference evidence="2 3" key="1">
    <citation type="submission" date="2017-10" db="EMBL/GenBank/DDBJ databases">
        <title>Comparative genomics in systemic dimorphic fungi from Ajellomycetaceae.</title>
        <authorList>
            <person name="Munoz J.F."/>
            <person name="Mcewen J.G."/>
            <person name="Clay O.K."/>
            <person name="Cuomo C.A."/>
        </authorList>
    </citation>
    <scope>NUCLEOTIDE SEQUENCE [LARGE SCALE GENOMIC DNA]</scope>
    <source>
        <strain evidence="2 3">UAMH7299</strain>
    </source>
</reference>
<proteinExistence type="predicted"/>
<dbReference type="EMBL" id="PDNA01000090">
    <property type="protein sequence ID" value="PGH14755.1"/>
    <property type="molecule type" value="Genomic_DNA"/>
</dbReference>
<gene>
    <name evidence="2" type="ORF">AJ80_05799</name>
</gene>
<accession>A0A2B7Y0N6</accession>
<keyword evidence="3" id="KW-1185">Reference proteome</keyword>
<feature type="region of interest" description="Disordered" evidence="1">
    <location>
        <begin position="246"/>
        <end position="284"/>
    </location>
</feature>
<feature type="region of interest" description="Disordered" evidence="1">
    <location>
        <begin position="62"/>
        <end position="97"/>
    </location>
</feature>
<comment type="caution">
    <text evidence="2">The sequence shown here is derived from an EMBL/GenBank/DDBJ whole genome shotgun (WGS) entry which is preliminary data.</text>
</comment>
<feature type="region of interest" description="Disordered" evidence="1">
    <location>
        <begin position="1"/>
        <end position="48"/>
    </location>
</feature>
<feature type="compositionally biased region" description="Basic and acidic residues" evidence="1">
    <location>
        <begin position="263"/>
        <end position="277"/>
    </location>
</feature>
<dbReference type="OrthoDB" id="409136at2759"/>
<name>A0A2B7Y0N6_POLH7</name>
<organism evidence="2 3">
    <name type="scientific">Polytolypa hystricis (strain UAMH7299)</name>
    <dbReference type="NCBI Taxonomy" id="1447883"/>
    <lineage>
        <taxon>Eukaryota</taxon>
        <taxon>Fungi</taxon>
        <taxon>Dikarya</taxon>
        <taxon>Ascomycota</taxon>
        <taxon>Pezizomycotina</taxon>
        <taxon>Eurotiomycetes</taxon>
        <taxon>Eurotiomycetidae</taxon>
        <taxon>Onygenales</taxon>
        <taxon>Onygenales incertae sedis</taxon>
        <taxon>Polytolypa</taxon>
    </lineage>
</organism>
<evidence type="ECO:0000256" key="1">
    <source>
        <dbReference type="SAM" id="MobiDB-lite"/>
    </source>
</evidence>
<dbReference type="AlphaFoldDB" id="A0A2B7Y0N6"/>
<evidence type="ECO:0000313" key="2">
    <source>
        <dbReference type="EMBL" id="PGH14755.1"/>
    </source>
</evidence>
<dbReference type="STRING" id="1447883.A0A2B7Y0N6"/>
<feature type="compositionally biased region" description="Low complexity" evidence="1">
    <location>
        <begin position="16"/>
        <end position="30"/>
    </location>
</feature>
<dbReference type="Proteomes" id="UP000224634">
    <property type="component" value="Unassembled WGS sequence"/>
</dbReference>
<protein>
    <submittedName>
        <fullName evidence="2">Uncharacterized protein</fullName>
    </submittedName>
</protein>
<feature type="compositionally biased region" description="Polar residues" evidence="1">
    <location>
        <begin position="35"/>
        <end position="44"/>
    </location>
</feature>
<feature type="compositionally biased region" description="Low complexity" evidence="1">
    <location>
        <begin position="66"/>
        <end position="93"/>
    </location>
</feature>